<dbReference type="AlphaFoldDB" id="A0A3N4LPG1"/>
<name>A0A3N4LPG1_9PEZI</name>
<dbReference type="PANTHER" id="PTHR43628">
    <property type="entry name" value="ACTIVATOR OF C KINASE PROTEIN 1-RELATED"/>
    <property type="match status" value="1"/>
</dbReference>
<gene>
    <name evidence="1" type="ORF">L211DRAFT_784570</name>
</gene>
<dbReference type="OrthoDB" id="2148946at2759"/>
<dbReference type="STRING" id="1051890.A0A3N4LPG1"/>
<dbReference type="SMART" id="SM00671">
    <property type="entry name" value="SEL1"/>
    <property type="match status" value="3"/>
</dbReference>
<dbReference type="GO" id="GO:0032153">
    <property type="term" value="C:cell division site"/>
    <property type="evidence" value="ECO:0007669"/>
    <property type="project" value="TreeGrafter"/>
</dbReference>
<organism evidence="1 2">
    <name type="scientific">Terfezia boudieri ATCC MYA-4762</name>
    <dbReference type="NCBI Taxonomy" id="1051890"/>
    <lineage>
        <taxon>Eukaryota</taxon>
        <taxon>Fungi</taxon>
        <taxon>Dikarya</taxon>
        <taxon>Ascomycota</taxon>
        <taxon>Pezizomycotina</taxon>
        <taxon>Pezizomycetes</taxon>
        <taxon>Pezizales</taxon>
        <taxon>Pezizaceae</taxon>
        <taxon>Terfezia</taxon>
    </lineage>
</organism>
<accession>A0A3N4LPG1</accession>
<sequence length="206" mass="23141">MHLGYQDTIQEAITLHEKQKYVEATEMFKRLADPNGPNNPLSQVLYALSLRHGWGCQTDEGKAAEYLRRAASNAADVEQEALRAGMSKGGSAKGELILAIYELANCYRQGWGVQKDLAAAFQYYLTAANLGDADAMNEVALCYLEGYGTKKDKFEAARYYRLAESKGNKIVGNSWYVHNLFAIHRSHIFSTFIHNRGHWPYSWPPG</sequence>
<dbReference type="PANTHER" id="PTHR43628:SF1">
    <property type="entry name" value="CHITIN SYNTHASE REGULATORY FACTOR 2-RELATED"/>
    <property type="match status" value="1"/>
</dbReference>
<dbReference type="Pfam" id="PF08238">
    <property type="entry name" value="Sel1"/>
    <property type="match status" value="3"/>
</dbReference>
<dbReference type="InParanoid" id="A0A3N4LPG1"/>
<protein>
    <submittedName>
        <fullName evidence="1">HCP-like protein</fullName>
    </submittedName>
</protein>
<dbReference type="SUPFAM" id="SSF81901">
    <property type="entry name" value="HCP-like"/>
    <property type="match status" value="1"/>
</dbReference>
<keyword evidence="2" id="KW-1185">Reference proteome</keyword>
<evidence type="ECO:0000313" key="2">
    <source>
        <dbReference type="Proteomes" id="UP000267821"/>
    </source>
</evidence>
<reference evidence="1 2" key="1">
    <citation type="journal article" date="2018" name="Nat. Ecol. Evol.">
        <title>Pezizomycetes genomes reveal the molecular basis of ectomycorrhizal truffle lifestyle.</title>
        <authorList>
            <person name="Murat C."/>
            <person name="Payen T."/>
            <person name="Noel B."/>
            <person name="Kuo A."/>
            <person name="Morin E."/>
            <person name="Chen J."/>
            <person name="Kohler A."/>
            <person name="Krizsan K."/>
            <person name="Balestrini R."/>
            <person name="Da Silva C."/>
            <person name="Montanini B."/>
            <person name="Hainaut M."/>
            <person name="Levati E."/>
            <person name="Barry K.W."/>
            <person name="Belfiori B."/>
            <person name="Cichocki N."/>
            <person name="Clum A."/>
            <person name="Dockter R.B."/>
            <person name="Fauchery L."/>
            <person name="Guy J."/>
            <person name="Iotti M."/>
            <person name="Le Tacon F."/>
            <person name="Lindquist E.A."/>
            <person name="Lipzen A."/>
            <person name="Malagnac F."/>
            <person name="Mello A."/>
            <person name="Molinier V."/>
            <person name="Miyauchi S."/>
            <person name="Poulain J."/>
            <person name="Riccioni C."/>
            <person name="Rubini A."/>
            <person name="Sitrit Y."/>
            <person name="Splivallo R."/>
            <person name="Traeger S."/>
            <person name="Wang M."/>
            <person name="Zifcakova L."/>
            <person name="Wipf D."/>
            <person name="Zambonelli A."/>
            <person name="Paolocci F."/>
            <person name="Nowrousian M."/>
            <person name="Ottonello S."/>
            <person name="Baldrian P."/>
            <person name="Spatafora J.W."/>
            <person name="Henrissat B."/>
            <person name="Nagy L.G."/>
            <person name="Aury J.M."/>
            <person name="Wincker P."/>
            <person name="Grigoriev I.V."/>
            <person name="Bonfante P."/>
            <person name="Martin F.M."/>
        </authorList>
    </citation>
    <scope>NUCLEOTIDE SEQUENCE [LARGE SCALE GENOMIC DNA]</scope>
    <source>
        <strain evidence="1 2">ATCC MYA-4762</strain>
    </source>
</reference>
<dbReference type="InterPro" id="IPR052945">
    <property type="entry name" value="Mitotic_Regulator"/>
</dbReference>
<evidence type="ECO:0000313" key="1">
    <source>
        <dbReference type="EMBL" id="RPB24784.1"/>
    </source>
</evidence>
<dbReference type="EMBL" id="ML121540">
    <property type="protein sequence ID" value="RPB24784.1"/>
    <property type="molecule type" value="Genomic_DNA"/>
</dbReference>
<dbReference type="GO" id="GO:0010972">
    <property type="term" value="P:negative regulation of G2/M transition of mitotic cell cycle"/>
    <property type="evidence" value="ECO:0007669"/>
    <property type="project" value="TreeGrafter"/>
</dbReference>
<dbReference type="InterPro" id="IPR011990">
    <property type="entry name" value="TPR-like_helical_dom_sf"/>
</dbReference>
<proteinExistence type="predicted"/>
<dbReference type="Proteomes" id="UP000267821">
    <property type="component" value="Unassembled WGS sequence"/>
</dbReference>
<dbReference type="InterPro" id="IPR006597">
    <property type="entry name" value="Sel1-like"/>
</dbReference>
<dbReference type="Gene3D" id="1.25.40.10">
    <property type="entry name" value="Tetratricopeptide repeat domain"/>
    <property type="match status" value="1"/>
</dbReference>